<sequence>MANAIKDAAKLEQSGDITGAEKLLRQLVQKDPKSPPALTAITEFYLRRPGGARFASAFAKQLVANTNKSSKALILAAQVEAEQNQLQTAVKLAEKAHKLDRKNTEIQYIYAVILRKSGDEAAARPLLDAVIKSKPNHKFARRELGRLLVNTGDLDGATKIAEDLAKDFPNDLSGLSLYSTANKITADNPIYVDAKERLLPLLQKTDRLTFARGARLVSKIETDLGNHDDAFKLVHMAKAAAPARFDEKRYVHFVQSQTQNLTRADFFGATGSNDETPVFIVGMPRSGSTLLEQVLTAHPQIGGIGESLAMNDISSRLKLGIYDGKRMVDVIRGINSETSARAAGDYLTHMKSRLPDGALRGVDKFLHNFERLGLIAKLFPKARVIHAVRDPMDTCTSCYMSPLSGNHGYTQSLDQLGRYYKYHLGLMQHWKSVLPLQIATVRYEDMVNDLETTAKSTISALSLDWDEACLNYQNNDNAARTISTWQVRQPIYSSSIGRWKRYDQFLGPLKKELASLYKS</sequence>
<dbReference type="SUPFAM" id="SSF52540">
    <property type="entry name" value="P-loop containing nucleoside triphosphate hydrolases"/>
    <property type="match status" value="1"/>
</dbReference>
<comment type="caution">
    <text evidence="2">The sequence shown here is derived from an EMBL/GenBank/DDBJ whole genome shotgun (WGS) entry which is preliminary data.</text>
</comment>
<evidence type="ECO:0000256" key="1">
    <source>
        <dbReference type="ARBA" id="ARBA00022679"/>
    </source>
</evidence>
<dbReference type="Pfam" id="PF14559">
    <property type="entry name" value="TPR_19"/>
    <property type="match status" value="1"/>
</dbReference>
<gene>
    <name evidence="2" type="ORF">BVC71_02290</name>
</gene>
<dbReference type="InterPro" id="IPR011990">
    <property type="entry name" value="TPR-like_helical_dom_sf"/>
</dbReference>
<name>A0A251X188_9RHOB</name>
<evidence type="ECO:0000313" key="2">
    <source>
        <dbReference type="EMBL" id="OUD10356.1"/>
    </source>
</evidence>
<dbReference type="Proteomes" id="UP000194664">
    <property type="component" value="Unassembled WGS sequence"/>
</dbReference>
<dbReference type="InterPro" id="IPR026634">
    <property type="entry name" value="TPST-like"/>
</dbReference>
<dbReference type="EMBL" id="MSPP01000001">
    <property type="protein sequence ID" value="OUD10356.1"/>
    <property type="molecule type" value="Genomic_DNA"/>
</dbReference>
<keyword evidence="3" id="KW-1185">Reference proteome</keyword>
<proteinExistence type="predicted"/>
<dbReference type="PANTHER" id="PTHR12788:SF10">
    <property type="entry name" value="PROTEIN-TYROSINE SULFOTRANSFERASE"/>
    <property type="match status" value="1"/>
</dbReference>
<dbReference type="Gene3D" id="1.25.40.10">
    <property type="entry name" value="Tetratricopeptide repeat domain"/>
    <property type="match status" value="1"/>
</dbReference>
<dbReference type="PANTHER" id="PTHR12788">
    <property type="entry name" value="PROTEIN-TYROSINE SULFOTRANSFERASE 2"/>
    <property type="match status" value="1"/>
</dbReference>
<dbReference type="Pfam" id="PF13469">
    <property type="entry name" value="Sulfotransfer_3"/>
    <property type="match status" value="1"/>
</dbReference>
<organism evidence="2 3">
    <name type="scientific">Marivivens niveibacter</name>
    <dbReference type="NCBI Taxonomy" id="1930667"/>
    <lineage>
        <taxon>Bacteria</taxon>
        <taxon>Pseudomonadati</taxon>
        <taxon>Pseudomonadota</taxon>
        <taxon>Alphaproteobacteria</taxon>
        <taxon>Rhodobacterales</taxon>
        <taxon>Paracoccaceae</taxon>
        <taxon>Marivivens group</taxon>
        <taxon>Marivivens</taxon>
    </lineage>
</organism>
<keyword evidence="1" id="KW-0808">Transferase</keyword>
<dbReference type="Gene3D" id="3.40.50.300">
    <property type="entry name" value="P-loop containing nucleotide triphosphate hydrolases"/>
    <property type="match status" value="1"/>
</dbReference>
<dbReference type="SUPFAM" id="SSF48452">
    <property type="entry name" value="TPR-like"/>
    <property type="match status" value="1"/>
</dbReference>
<accession>A0A251X188</accession>
<dbReference type="GO" id="GO:0008476">
    <property type="term" value="F:protein-tyrosine sulfotransferase activity"/>
    <property type="evidence" value="ECO:0007669"/>
    <property type="project" value="InterPro"/>
</dbReference>
<dbReference type="OrthoDB" id="9800698at2"/>
<dbReference type="AlphaFoldDB" id="A0A251X188"/>
<dbReference type="InterPro" id="IPR027417">
    <property type="entry name" value="P-loop_NTPase"/>
</dbReference>
<evidence type="ECO:0000313" key="3">
    <source>
        <dbReference type="Proteomes" id="UP000194664"/>
    </source>
</evidence>
<protein>
    <submittedName>
        <fullName evidence="2">Uncharacterized protein</fullName>
    </submittedName>
</protein>
<reference evidence="2 3" key="1">
    <citation type="submission" date="2016-12" db="EMBL/GenBank/DDBJ databases">
        <title>The draft genome sequence of HSLHS2.</title>
        <authorList>
            <person name="Hu D."/>
            <person name="Wang L."/>
            <person name="Shao Z."/>
        </authorList>
    </citation>
    <scope>NUCLEOTIDE SEQUENCE [LARGE SCALE GENOMIC DNA]</scope>
    <source>
        <strain evidence="2">MCCC 1A06712</strain>
    </source>
</reference>
<dbReference type="RefSeq" id="WP_086450012.1">
    <property type="nucleotide sequence ID" value="NZ_MSPP01000001.1"/>
</dbReference>